<dbReference type="PROSITE" id="PS51257">
    <property type="entry name" value="PROKAR_LIPOPROTEIN"/>
    <property type="match status" value="1"/>
</dbReference>
<organism evidence="2 3">
    <name type="scientific">Halorubrum aquaticum</name>
    <dbReference type="NCBI Taxonomy" id="387340"/>
    <lineage>
        <taxon>Archaea</taxon>
        <taxon>Methanobacteriati</taxon>
        <taxon>Methanobacteriota</taxon>
        <taxon>Stenosarchaea group</taxon>
        <taxon>Halobacteria</taxon>
        <taxon>Halobacteriales</taxon>
        <taxon>Haloferacaceae</taxon>
        <taxon>Halorubrum</taxon>
    </lineage>
</organism>
<reference evidence="2 3" key="1">
    <citation type="submission" date="2016-10" db="EMBL/GenBank/DDBJ databases">
        <authorList>
            <person name="Varghese N."/>
            <person name="Submissions S."/>
        </authorList>
    </citation>
    <scope>NUCLEOTIDE SEQUENCE [LARGE SCALE GENOMIC DNA]</scope>
    <source>
        <strain evidence="2 3">CGMCC 1.6377</strain>
    </source>
</reference>
<keyword evidence="3" id="KW-1185">Reference proteome</keyword>
<dbReference type="InterPro" id="IPR011050">
    <property type="entry name" value="Pectin_lyase_fold/virulence"/>
</dbReference>
<protein>
    <recommendedName>
        <fullName evidence="4">Right handed beta helix region</fullName>
    </recommendedName>
</protein>
<evidence type="ECO:0000256" key="1">
    <source>
        <dbReference type="SAM" id="MobiDB-lite"/>
    </source>
</evidence>
<dbReference type="Proteomes" id="UP000323537">
    <property type="component" value="Unassembled WGS sequence"/>
</dbReference>
<gene>
    <name evidence="2" type="ORF">SAMN04488066_102281</name>
</gene>
<dbReference type="AlphaFoldDB" id="A0A1I2ZMB8"/>
<accession>A0A1I2ZMB8</accession>
<evidence type="ECO:0000313" key="3">
    <source>
        <dbReference type="Proteomes" id="UP000323537"/>
    </source>
</evidence>
<evidence type="ECO:0000313" key="2">
    <source>
        <dbReference type="EMBL" id="SFH38977.1"/>
    </source>
</evidence>
<proteinExistence type="predicted"/>
<dbReference type="EMBL" id="FOPZ01000002">
    <property type="protein sequence ID" value="SFH38977.1"/>
    <property type="molecule type" value="Genomic_DNA"/>
</dbReference>
<feature type="region of interest" description="Disordered" evidence="1">
    <location>
        <begin position="111"/>
        <end position="130"/>
    </location>
</feature>
<feature type="compositionally biased region" description="Acidic residues" evidence="1">
    <location>
        <begin position="44"/>
        <end position="64"/>
    </location>
</feature>
<feature type="region of interest" description="Disordered" evidence="1">
    <location>
        <begin position="18"/>
        <end position="66"/>
    </location>
</feature>
<dbReference type="SUPFAM" id="SSF51126">
    <property type="entry name" value="Pectin lyase-like"/>
    <property type="match status" value="1"/>
</dbReference>
<name>A0A1I2ZMB8_9EURY</name>
<dbReference type="OrthoDB" id="202667at2157"/>
<dbReference type="RefSeq" id="WP_149783427.1">
    <property type="nucleotide sequence ID" value="NZ_BAAADP010000005.1"/>
</dbReference>
<sequence>MRLSRRKALGTLTAGIVSLSGCNSADDTDDGDGSSSIDERDGDGGEDPVDDDGGGAPAADDEVAGFDAEGYGIEFDRVVNAVDDLGMDPTGEEPIDDALDDAIETGTRIEFPPGDYTVTEEPPTKPARSTSRLGLVGLGESQRDVQFHFPTAGEREDGFWFVNQAGGEDVLLANFSIQLSDDLETSVSIRLDTNDNGIAEDLEWLGFIPAQIQSKGSLLRMNVSSRNGATTDGVNVVRRVTMGRQGSYMGGHAADTGTTPGSTFMRHTPNHVGELRLEDVHFEQCGHNAVRSMNNPGVVTVKGGYFLNCDVSTLRFQGGGHPTKTSLIEGVHIEQDHSKLNRTAGTEPHEAMGILVDSYEGHSGLVIRDCDIEYKDVSVATENAGALWGIIRCTNTGASNPGGFTVENCRIRNDTRAQTFWIQSTNDGVEGPPGVKLKDLDVTITADRQARGSVCAIMDGRDGSSVSNCCIQAPNGNFHGITVNGCSDVVVEDSNINVNGFAISMIDSDGDTRNISVNESCDDTTVE</sequence>
<evidence type="ECO:0008006" key="4">
    <source>
        <dbReference type="Google" id="ProtNLM"/>
    </source>
</evidence>